<name>A0ABQ9G691_9NEOP</name>
<dbReference type="InterPro" id="IPR036179">
    <property type="entry name" value="Ig-like_dom_sf"/>
</dbReference>
<sequence>MRAKEVRTEQRRNARAGETGDPRENPPTTSGLDFRKIGNNRERTDYMPKMVSLFPSYQGNPGSIPGRVIGFSHVEIVPDDAVGLSGFLEDILFPPALSFRRRSVLTSITLIGSEDRAPARLPPRFSPRPGHSGFSLAGIVPDDAVGQRVFSGIPRFPALLFRRCYRLASIALIGSEDLDTFSPTDGIPQTPRNFTVEVLVYRLCPKVNAQTTHYSRSFKALLVQGQPEPRDCSECVRAKNKGTSPDHTSLIKVVHDKVSTFEINLRPVNSLAEIKFHFSAAKRDGSRVRDLLNRLVERGKLGNFTLQPTHIALKQEQTLFLKGETGDPRENPPTNGIVRQDSHLHPRRELNPGSARWLRSSMRVLQGVSATPEGGLVRVGEQFVLSCTAYGSSAINFRWFKGGDPVNPSTAMRSDTLPQPNTALIVADDETGRRVVSGISSFSQHLHSGIAVSYSPHFTLIGSQYLDGGPGFDSRFGHPDFGLQWLPEITPGECWDGSLTRAMADSFTFLPQSPFPAPPLTTSLNIDVTNHVITPPGALGATHVAPGSMIVDTHEERQPAAWLRPLTVGRQAYLSAWGGQWPGSQASRRYLQLHLKVKEHHDALFSRCTSITVEQLPPDSADRHVSVLWVRRAEPLDDGSYTCQAVDWRSQQCRSVRMRVLLPPSLQLYPRTLTARKVKRLFAIGSKIDKGKTVAPFEFRAGLEIEMIISNRRNRLFEISIRDQ</sequence>
<dbReference type="InterPro" id="IPR007110">
    <property type="entry name" value="Ig-like_dom"/>
</dbReference>
<dbReference type="Proteomes" id="UP001159363">
    <property type="component" value="Chromosome 14"/>
</dbReference>
<organism evidence="3 4">
    <name type="scientific">Dryococelus australis</name>
    <dbReference type="NCBI Taxonomy" id="614101"/>
    <lineage>
        <taxon>Eukaryota</taxon>
        <taxon>Metazoa</taxon>
        <taxon>Ecdysozoa</taxon>
        <taxon>Arthropoda</taxon>
        <taxon>Hexapoda</taxon>
        <taxon>Insecta</taxon>
        <taxon>Pterygota</taxon>
        <taxon>Neoptera</taxon>
        <taxon>Polyneoptera</taxon>
        <taxon>Phasmatodea</taxon>
        <taxon>Verophasmatodea</taxon>
        <taxon>Anareolatae</taxon>
        <taxon>Phasmatidae</taxon>
        <taxon>Eurycanthinae</taxon>
        <taxon>Dryococelus</taxon>
    </lineage>
</organism>
<evidence type="ECO:0000256" key="1">
    <source>
        <dbReference type="SAM" id="MobiDB-lite"/>
    </source>
</evidence>
<reference evidence="3 4" key="1">
    <citation type="submission" date="2023-02" db="EMBL/GenBank/DDBJ databases">
        <title>LHISI_Scaffold_Assembly.</title>
        <authorList>
            <person name="Stuart O.P."/>
            <person name="Cleave R."/>
            <person name="Magrath M.J.L."/>
            <person name="Mikheyev A.S."/>
        </authorList>
    </citation>
    <scope>NUCLEOTIDE SEQUENCE [LARGE SCALE GENOMIC DNA]</scope>
    <source>
        <strain evidence="3">Daus_M_001</strain>
        <tissue evidence="3">Leg muscle</tissue>
    </source>
</reference>
<proteinExistence type="predicted"/>
<gene>
    <name evidence="3" type="ORF">PR048_031404</name>
</gene>
<dbReference type="Gene3D" id="2.60.40.10">
    <property type="entry name" value="Immunoglobulins"/>
    <property type="match status" value="1"/>
</dbReference>
<dbReference type="SUPFAM" id="SSF48726">
    <property type="entry name" value="Immunoglobulin"/>
    <property type="match status" value="1"/>
</dbReference>
<protein>
    <recommendedName>
        <fullName evidence="2">Ig-like domain-containing protein</fullName>
    </recommendedName>
</protein>
<dbReference type="SMART" id="SM00409">
    <property type="entry name" value="IG"/>
    <property type="match status" value="1"/>
</dbReference>
<dbReference type="EMBL" id="JARBHB010000015">
    <property type="protein sequence ID" value="KAJ8867602.1"/>
    <property type="molecule type" value="Genomic_DNA"/>
</dbReference>
<feature type="region of interest" description="Disordered" evidence="1">
    <location>
        <begin position="1"/>
        <end position="40"/>
    </location>
</feature>
<dbReference type="InterPro" id="IPR013783">
    <property type="entry name" value="Ig-like_fold"/>
</dbReference>
<feature type="domain" description="Ig-like" evidence="2">
    <location>
        <begin position="346"/>
        <end position="432"/>
    </location>
</feature>
<keyword evidence="4" id="KW-1185">Reference proteome</keyword>
<dbReference type="PROSITE" id="PS50835">
    <property type="entry name" value="IG_LIKE"/>
    <property type="match status" value="1"/>
</dbReference>
<dbReference type="InterPro" id="IPR003599">
    <property type="entry name" value="Ig_sub"/>
</dbReference>
<evidence type="ECO:0000313" key="3">
    <source>
        <dbReference type="EMBL" id="KAJ8867602.1"/>
    </source>
</evidence>
<feature type="compositionally biased region" description="Basic and acidic residues" evidence="1">
    <location>
        <begin position="1"/>
        <end position="12"/>
    </location>
</feature>
<evidence type="ECO:0000259" key="2">
    <source>
        <dbReference type="PROSITE" id="PS50835"/>
    </source>
</evidence>
<accession>A0ABQ9G691</accession>
<evidence type="ECO:0000313" key="4">
    <source>
        <dbReference type="Proteomes" id="UP001159363"/>
    </source>
</evidence>
<comment type="caution">
    <text evidence="3">The sequence shown here is derived from an EMBL/GenBank/DDBJ whole genome shotgun (WGS) entry which is preliminary data.</text>
</comment>